<name>A0AC60P0A1_IXOPE</name>
<dbReference type="Proteomes" id="UP000805193">
    <property type="component" value="Unassembled WGS sequence"/>
</dbReference>
<reference evidence="1 2" key="1">
    <citation type="journal article" date="2020" name="Cell">
        <title>Large-Scale Comparative Analyses of Tick Genomes Elucidate Their Genetic Diversity and Vector Capacities.</title>
        <authorList>
            <consortium name="Tick Genome and Microbiome Consortium (TIGMIC)"/>
            <person name="Jia N."/>
            <person name="Wang J."/>
            <person name="Shi W."/>
            <person name="Du L."/>
            <person name="Sun Y."/>
            <person name="Zhan W."/>
            <person name="Jiang J.F."/>
            <person name="Wang Q."/>
            <person name="Zhang B."/>
            <person name="Ji P."/>
            <person name="Bell-Sakyi L."/>
            <person name="Cui X.M."/>
            <person name="Yuan T.T."/>
            <person name="Jiang B.G."/>
            <person name="Yang W.F."/>
            <person name="Lam T.T."/>
            <person name="Chang Q.C."/>
            <person name="Ding S.J."/>
            <person name="Wang X.J."/>
            <person name="Zhu J.G."/>
            <person name="Ruan X.D."/>
            <person name="Zhao L."/>
            <person name="Wei J.T."/>
            <person name="Ye R.Z."/>
            <person name="Que T.C."/>
            <person name="Du C.H."/>
            <person name="Zhou Y.H."/>
            <person name="Cheng J.X."/>
            <person name="Dai P.F."/>
            <person name="Guo W.B."/>
            <person name="Han X.H."/>
            <person name="Huang E.J."/>
            <person name="Li L.F."/>
            <person name="Wei W."/>
            <person name="Gao Y.C."/>
            <person name="Liu J.Z."/>
            <person name="Shao H.Z."/>
            <person name="Wang X."/>
            <person name="Wang C.C."/>
            <person name="Yang T.C."/>
            <person name="Huo Q.B."/>
            <person name="Li W."/>
            <person name="Chen H.Y."/>
            <person name="Chen S.E."/>
            <person name="Zhou L.G."/>
            <person name="Ni X.B."/>
            <person name="Tian J.H."/>
            <person name="Sheng Y."/>
            <person name="Liu T."/>
            <person name="Pan Y.S."/>
            <person name="Xia L.Y."/>
            <person name="Li J."/>
            <person name="Zhao F."/>
            <person name="Cao W.C."/>
        </authorList>
    </citation>
    <scope>NUCLEOTIDE SEQUENCE [LARGE SCALE GENOMIC DNA]</scope>
    <source>
        <strain evidence="1">Iper-2018</strain>
    </source>
</reference>
<sequence length="93" mass="10351">SASEASVSNLYMDLLLKIDKPSRNRDSFELPEFDVTVREHGVANPKLSANFRDGVLLNSGTFERRGDCEGPVRLVGSAYIKCTVLLRGFQVLY</sequence>
<evidence type="ECO:0000313" key="1">
    <source>
        <dbReference type="EMBL" id="KAG0412821.1"/>
    </source>
</evidence>
<gene>
    <name evidence="1" type="ORF">HPB47_010055</name>
</gene>
<keyword evidence="2" id="KW-1185">Reference proteome</keyword>
<comment type="caution">
    <text evidence="1">The sequence shown here is derived from an EMBL/GenBank/DDBJ whole genome shotgun (WGS) entry which is preliminary data.</text>
</comment>
<protein>
    <submittedName>
        <fullName evidence="1">Uncharacterized protein</fullName>
    </submittedName>
</protein>
<evidence type="ECO:0000313" key="2">
    <source>
        <dbReference type="Proteomes" id="UP000805193"/>
    </source>
</evidence>
<accession>A0AC60P0A1</accession>
<proteinExistence type="predicted"/>
<organism evidence="1 2">
    <name type="scientific">Ixodes persulcatus</name>
    <name type="common">Taiga tick</name>
    <dbReference type="NCBI Taxonomy" id="34615"/>
    <lineage>
        <taxon>Eukaryota</taxon>
        <taxon>Metazoa</taxon>
        <taxon>Ecdysozoa</taxon>
        <taxon>Arthropoda</taxon>
        <taxon>Chelicerata</taxon>
        <taxon>Arachnida</taxon>
        <taxon>Acari</taxon>
        <taxon>Parasitiformes</taxon>
        <taxon>Ixodida</taxon>
        <taxon>Ixodoidea</taxon>
        <taxon>Ixodidae</taxon>
        <taxon>Ixodinae</taxon>
        <taxon>Ixodes</taxon>
    </lineage>
</organism>
<feature type="non-terminal residue" evidence="1">
    <location>
        <position position="93"/>
    </location>
</feature>
<dbReference type="EMBL" id="JABSTQ010011320">
    <property type="protein sequence ID" value="KAG0412821.1"/>
    <property type="molecule type" value="Genomic_DNA"/>
</dbReference>
<feature type="non-terminal residue" evidence="1">
    <location>
        <position position="1"/>
    </location>
</feature>